<dbReference type="Proteomes" id="UP000059680">
    <property type="component" value="Chromosome 8"/>
</dbReference>
<proteinExistence type="predicted"/>
<evidence type="ECO:0000256" key="1">
    <source>
        <dbReference type="SAM" id="MobiDB-lite"/>
    </source>
</evidence>
<dbReference type="EMBL" id="AP014964">
    <property type="protein sequence ID" value="BAT04585.1"/>
    <property type="molecule type" value="Genomic_DNA"/>
</dbReference>
<reference evidence="3" key="1">
    <citation type="journal article" date="2005" name="Nature">
        <title>The map-based sequence of the rice genome.</title>
        <authorList>
            <consortium name="International rice genome sequencing project (IRGSP)"/>
            <person name="Matsumoto T."/>
            <person name="Wu J."/>
            <person name="Kanamori H."/>
            <person name="Katayose Y."/>
            <person name="Fujisawa M."/>
            <person name="Namiki N."/>
            <person name="Mizuno H."/>
            <person name="Yamamoto K."/>
            <person name="Antonio B.A."/>
            <person name="Baba T."/>
            <person name="Sakata K."/>
            <person name="Nagamura Y."/>
            <person name="Aoki H."/>
            <person name="Arikawa K."/>
            <person name="Arita K."/>
            <person name="Bito T."/>
            <person name="Chiden Y."/>
            <person name="Fujitsuka N."/>
            <person name="Fukunaka R."/>
            <person name="Hamada M."/>
            <person name="Harada C."/>
            <person name="Hayashi A."/>
            <person name="Hijishita S."/>
            <person name="Honda M."/>
            <person name="Hosokawa S."/>
            <person name="Ichikawa Y."/>
            <person name="Idonuma A."/>
            <person name="Iijima M."/>
            <person name="Ikeda M."/>
            <person name="Ikeno M."/>
            <person name="Ito K."/>
            <person name="Ito S."/>
            <person name="Ito T."/>
            <person name="Ito Y."/>
            <person name="Ito Y."/>
            <person name="Iwabuchi A."/>
            <person name="Kamiya K."/>
            <person name="Karasawa W."/>
            <person name="Kurita K."/>
            <person name="Katagiri S."/>
            <person name="Kikuta A."/>
            <person name="Kobayashi H."/>
            <person name="Kobayashi N."/>
            <person name="Machita K."/>
            <person name="Maehara T."/>
            <person name="Masukawa M."/>
            <person name="Mizubayashi T."/>
            <person name="Mukai Y."/>
            <person name="Nagasaki H."/>
            <person name="Nagata Y."/>
            <person name="Naito S."/>
            <person name="Nakashima M."/>
            <person name="Nakama Y."/>
            <person name="Nakamichi Y."/>
            <person name="Nakamura M."/>
            <person name="Meguro A."/>
            <person name="Negishi M."/>
            <person name="Ohta I."/>
            <person name="Ohta T."/>
            <person name="Okamoto M."/>
            <person name="Ono N."/>
            <person name="Saji S."/>
            <person name="Sakaguchi M."/>
            <person name="Sakai K."/>
            <person name="Shibata M."/>
            <person name="Shimokawa T."/>
            <person name="Song J."/>
            <person name="Takazaki Y."/>
            <person name="Terasawa K."/>
            <person name="Tsugane M."/>
            <person name="Tsuji K."/>
            <person name="Ueda S."/>
            <person name="Waki K."/>
            <person name="Yamagata H."/>
            <person name="Yamamoto M."/>
            <person name="Yamamoto S."/>
            <person name="Yamane H."/>
            <person name="Yoshiki S."/>
            <person name="Yoshihara R."/>
            <person name="Yukawa K."/>
            <person name="Zhong H."/>
            <person name="Yano M."/>
            <person name="Yuan Q."/>
            <person name="Ouyang S."/>
            <person name="Liu J."/>
            <person name="Jones K.M."/>
            <person name="Gansberger K."/>
            <person name="Moffat K."/>
            <person name="Hill J."/>
            <person name="Bera J."/>
            <person name="Fadrosh D."/>
            <person name="Jin S."/>
            <person name="Johri S."/>
            <person name="Kim M."/>
            <person name="Overton L."/>
            <person name="Reardon M."/>
            <person name="Tsitrin T."/>
            <person name="Vuong H."/>
            <person name="Weaver B."/>
            <person name="Ciecko A."/>
            <person name="Tallon L."/>
            <person name="Jackson J."/>
            <person name="Pai G."/>
            <person name="Aken S.V."/>
            <person name="Utterback T."/>
            <person name="Reidmuller S."/>
            <person name="Feldblyum T."/>
            <person name="Hsiao J."/>
            <person name="Zismann V."/>
            <person name="Iobst S."/>
            <person name="de Vazeille A.R."/>
            <person name="Buell C.R."/>
            <person name="Ying K."/>
            <person name="Li Y."/>
            <person name="Lu T."/>
            <person name="Huang Y."/>
            <person name="Zhao Q."/>
            <person name="Feng Q."/>
            <person name="Zhang L."/>
            <person name="Zhu J."/>
            <person name="Weng Q."/>
            <person name="Mu J."/>
            <person name="Lu Y."/>
            <person name="Fan D."/>
            <person name="Liu Y."/>
            <person name="Guan J."/>
            <person name="Zhang Y."/>
            <person name="Yu S."/>
            <person name="Liu X."/>
            <person name="Zhang Y."/>
            <person name="Hong G."/>
            <person name="Han B."/>
            <person name="Choisne N."/>
            <person name="Demange N."/>
            <person name="Orjeda G."/>
            <person name="Samain S."/>
            <person name="Cattolico L."/>
            <person name="Pelletier E."/>
            <person name="Couloux A."/>
            <person name="Segurens B."/>
            <person name="Wincker P."/>
            <person name="D'Hont A."/>
            <person name="Scarpelli C."/>
            <person name="Weissenbach J."/>
            <person name="Salanoubat M."/>
            <person name="Quetier F."/>
            <person name="Yu Y."/>
            <person name="Kim H.R."/>
            <person name="Rambo T."/>
            <person name="Currie J."/>
            <person name="Collura K."/>
            <person name="Luo M."/>
            <person name="Yang T."/>
            <person name="Ammiraju J.S.S."/>
            <person name="Engler F."/>
            <person name="Soderlund C."/>
            <person name="Wing R.A."/>
            <person name="Palmer L.E."/>
            <person name="de la Bastide M."/>
            <person name="Spiegel L."/>
            <person name="Nascimento L."/>
            <person name="Zutavern T."/>
            <person name="O'Shaughnessy A."/>
            <person name="Dike S."/>
            <person name="Dedhia N."/>
            <person name="Preston R."/>
            <person name="Balija V."/>
            <person name="McCombie W.R."/>
            <person name="Chow T."/>
            <person name="Chen H."/>
            <person name="Chung M."/>
            <person name="Chen C."/>
            <person name="Shaw J."/>
            <person name="Wu H."/>
            <person name="Hsiao K."/>
            <person name="Chao Y."/>
            <person name="Chu M."/>
            <person name="Cheng C."/>
            <person name="Hour A."/>
            <person name="Lee P."/>
            <person name="Lin S."/>
            <person name="Lin Y."/>
            <person name="Liou J."/>
            <person name="Liu S."/>
            <person name="Hsing Y."/>
            <person name="Raghuvanshi S."/>
            <person name="Mohanty A."/>
            <person name="Bharti A.K."/>
            <person name="Gaur A."/>
            <person name="Gupta V."/>
            <person name="Kumar D."/>
            <person name="Ravi V."/>
            <person name="Vij S."/>
            <person name="Kapur A."/>
            <person name="Khurana P."/>
            <person name="Khurana P."/>
            <person name="Khurana J.P."/>
            <person name="Tyagi A.K."/>
            <person name="Gaikwad K."/>
            <person name="Singh A."/>
            <person name="Dalal V."/>
            <person name="Srivastava S."/>
            <person name="Dixit A."/>
            <person name="Pal A.K."/>
            <person name="Ghazi I.A."/>
            <person name="Yadav M."/>
            <person name="Pandit A."/>
            <person name="Bhargava A."/>
            <person name="Sureshbabu K."/>
            <person name="Batra K."/>
            <person name="Sharma T.R."/>
            <person name="Mohapatra T."/>
            <person name="Singh N.K."/>
            <person name="Messing J."/>
            <person name="Nelson A.B."/>
            <person name="Fuks G."/>
            <person name="Kavchok S."/>
            <person name="Keizer G."/>
            <person name="Linton E."/>
            <person name="Llaca V."/>
            <person name="Song R."/>
            <person name="Tanyolac B."/>
            <person name="Young S."/>
            <person name="Ho-Il K."/>
            <person name="Hahn J.H."/>
            <person name="Sangsakoo G."/>
            <person name="Vanavichit A."/>
            <person name="de Mattos Luiz.A.T."/>
            <person name="Zimmer P.D."/>
            <person name="Malone G."/>
            <person name="Dellagostin O."/>
            <person name="de Oliveira A.C."/>
            <person name="Bevan M."/>
            <person name="Bancroft I."/>
            <person name="Minx P."/>
            <person name="Cordum H."/>
            <person name="Wilson R."/>
            <person name="Cheng Z."/>
            <person name="Jin W."/>
            <person name="Jiang J."/>
            <person name="Leong S.A."/>
            <person name="Iwama H."/>
            <person name="Gojobori T."/>
            <person name="Itoh T."/>
            <person name="Niimura Y."/>
            <person name="Fujii Y."/>
            <person name="Habara T."/>
            <person name="Sakai H."/>
            <person name="Sato Y."/>
            <person name="Wilson G."/>
            <person name="Kumar K."/>
            <person name="McCouch S."/>
            <person name="Juretic N."/>
            <person name="Hoen D."/>
            <person name="Wright S."/>
            <person name="Bruskiewich R."/>
            <person name="Bureau T."/>
            <person name="Miyao A."/>
            <person name="Hirochika H."/>
            <person name="Nishikawa T."/>
            <person name="Kadowaki K."/>
            <person name="Sugiura M."/>
            <person name="Burr B."/>
            <person name="Sasaki T."/>
        </authorList>
    </citation>
    <scope>NUCLEOTIDE SEQUENCE [LARGE SCALE GENOMIC DNA]</scope>
    <source>
        <strain evidence="3">cv. Nipponbare</strain>
    </source>
</reference>
<reference evidence="2 3" key="2">
    <citation type="journal article" date="2013" name="Plant Cell Physiol.">
        <title>Rice Annotation Project Database (RAP-DB): an integrative and interactive database for rice genomics.</title>
        <authorList>
            <person name="Sakai H."/>
            <person name="Lee S.S."/>
            <person name="Tanaka T."/>
            <person name="Numa H."/>
            <person name="Kim J."/>
            <person name="Kawahara Y."/>
            <person name="Wakimoto H."/>
            <person name="Yang C.C."/>
            <person name="Iwamoto M."/>
            <person name="Abe T."/>
            <person name="Yamada Y."/>
            <person name="Muto A."/>
            <person name="Inokuchi H."/>
            <person name="Ikemura T."/>
            <person name="Matsumoto T."/>
            <person name="Sasaki T."/>
            <person name="Itoh T."/>
        </authorList>
    </citation>
    <scope>NUCLEOTIDE SEQUENCE [LARGE SCALE GENOMIC DNA]</scope>
    <source>
        <strain evidence="3">cv. Nipponbare</strain>
    </source>
</reference>
<protein>
    <submittedName>
        <fullName evidence="2">Os08g0256500 protein</fullName>
    </submittedName>
</protein>
<organism evidence="2 3">
    <name type="scientific">Oryza sativa subsp. japonica</name>
    <name type="common">Rice</name>
    <dbReference type="NCBI Taxonomy" id="39947"/>
    <lineage>
        <taxon>Eukaryota</taxon>
        <taxon>Viridiplantae</taxon>
        <taxon>Streptophyta</taxon>
        <taxon>Embryophyta</taxon>
        <taxon>Tracheophyta</taxon>
        <taxon>Spermatophyta</taxon>
        <taxon>Magnoliopsida</taxon>
        <taxon>Liliopsida</taxon>
        <taxon>Poales</taxon>
        <taxon>Poaceae</taxon>
        <taxon>BOP clade</taxon>
        <taxon>Oryzoideae</taxon>
        <taxon>Oryzeae</taxon>
        <taxon>Oryzinae</taxon>
        <taxon>Oryza</taxon>
        <taxon>Oryza sativa</taxon>
    </lineage>
</organism>
<dbReference type="InParanoid" id="A0A0P0XDT8"/>
<reference evidence="2 3" key="3">
    <citation type="journal article" date="2013" name="Rice">
        <title>Improvement of the Oryza sativa Nipponbare reference genome using next generation sequence and optical map data.</title>
        <authorList>
            <person name="Kawahara Y."/>
            <person name="de la Bastide M."/>
            <person name="Hamilton J.P."/>
            <person name="Kanamori H."/>
            <person name="McCombie W.R."/>
            <person name="Ouyang S."/>
            <person name="Schwartz D.C."/>
            <person name="Tanaka T."/>
            <person name="Wu J."/>
            <person name="Zhou S."/>
            <person name="Childs K.L."/>
            <person name="Davidson R.M."/>
            <person name="Lin H."/>
            <person name="Quesada-Ocampo L."/>
            <person name="Vaillancourt B."/>
            <person name="Sakai H."/>
            <person name="Lee S.S."/>
            <person name="Kim J."/>
            <person name="Numa H."/>
            <person name="Itoh T."/>
            <person name="Buell C.R."/>
            <person name="Matsumoto T."/>
        </authorList>
    </citation>
    <scope>NUCLEOTIDE SEQUENCE [LARGE SCALE GENOMIC DNA]</scope>
    <source>
        <strain evidence="3">cv. Nipponbare</strain>
    </source>
</reference>
<gene>
    <name evidence="2" type="ordered locus">Os08g0256500</name>
    <name evidence="2" type="ORF">OSNPB_080256500</name>
</gene>
<dbReference type="AlphaFoldDB" id="A0A0P0XDT8"/>
<accession>A0A0P0XDT8</accession>
<evidence type="ECO:0000313" key="3">
    <source>
        <dbReference type="Proteomes" id="UP000059680"/>
    </source>
</evidence>
<name>A0A0P0XDT8_ORYSJ</name>
<feature type="region of interest" description="Disordered" evidence="1">
    <location>
        <begin position="1"/>
        <end position="20"/>
    </location>
</feature>
<evidence type="ECO:0000313" key="2">
    <source>
        <dbReference type="EMBL" id="BAT04585.1"/>
    </source>
</evidence>
<sequence>MGSPAHRHCVSSAPHLQRGGPAVHPQFAFFAVPFYTIEAPECARPRRAHIGDLGVGAVPRSAWLVINAALLGA</sequence>
<dbReference type="PaxDb" id="39947-A0A0P0XDT8"/>
<keyword evidence="3" id="KW-1185">Reference proteome</keyword>